<dbReference type="RefSeq" id="XP_011132981.1">
    <property type="nucleotide sequence ID" value="XM_011134679.1"/>
</dbReference>
<evidence type="ECO:0000256" key="7">
    <source>
        <dbReference type="ARBA" id="ARBA00023186"/>
    </source>
</evidence>
<dbReference type="InterPro" id="IPR003593">
    <property type="entry name" value="AAA+_ATPase"/>
</dbReference>
<evidence type="ECO:0000256" key="2">
    <source>
        <dbReference type="ARBA" id="ARBA00004642"/>
    </source>
</evidence>
<accession>A0A023AYT4</accession>
<organism evidence="10 11">
    <name type="scientific">Gregarina niphandrodes</name>
    <name type="common">Septate eugregarine</name>
    <dbReference type="NCBI Taxonomy" id="110365"/>
    <lineage>
        <taxon>Eukaryota</taxon>
        <taxon>Sar</taxon>
        <taxon>Alveolata</taxon>
        <taxon>Apicomplexa</taxon>
        <taxon>Conoidasida</taxon>
        <taxon>Gregarinasina</taxon>
        <taxon>Eugregarinorida</taxon>
        <taxon>Gregarinidae</taxon>
        <taxon>Gregarina</taxon>
    </lineage>
</organism>
<name>A0A023AYT4_GRENI</name>
<dbReference type="GeneID" id="22915474"/>
<feature type="domain" description="AAA+ ATPase" evidence="9">
    <location>
        <begin position="1111"/>
        <end position="1429"/>
    </location>
</feature>
<dbReference type="PANTHER" id="PTHR48103:SF2">
    <property type="entry name" value="MIDASIN"/>
    <property type="match status" value="1"/>
</dbReference>
<protein>
    <recommendedName>
        <fullName evidence="4">Midasin</fullName>
    </recommendedName>
</protein>
<dbReference type="GO" id="GO:0005654">
    <property type="term" value="C:nucleoplasm"/>
    <property type="evidence" value="ECO:0007669"/>
    <property type="project" value="UniProtKB-SubCell"/>
</dbReference>
<keyword evidence="7" id="KW-0143">Chaperone</keyword>
<evidence type="ECO:0000256" key="6">
    <source>
        <dbReference type="ARBA" id="ARBA00022840"/>
    </source>
</evidence>
<keyword evidence="6" id="KW-0067">ATP-binding</keyword>
<evidence type="ECO:0000256" key="8">
    <source>
        <dbReference type="ARBA" id="ARBA00023242"/>
    </source>
</evidence>
<dbReference type="GO" id="GO:0005524">
    <property type="term" value="F:ATP binding"/>
    <property type="evidence" value="ECO:0007669"/>
    <property type="project" value="UniProtKB-KW"/>
</dbReference>
<evidence type="ECO:0000259" key="9">
    <source>
        <dbReference type="SMART" id="SM00382"/>
    </source>
</evidence>
<comment type="similarity">
    <text evidence="3">Belongs to the midasin family.</text>
</comment>
<evidence type="ECO:0000256" key="1">
    <source>
        <dbReference type="ARBA" id="ARBA00004604"/>
    </source>
</evidence>
<dbReference type="eggNOG" id="KOG1808">
    <property type="taxonomic scope" value="Eukaryota"/>
</dbReference>
<dbReference type="GO" id="GO:0000027">
    <property type="term" value="P:ribosomal large subunit assembly"/>
    <property type="evidence" value="ECO:0007669"/>
    <property type="project" value="TreeGrafter"/>
</dbReference>
<dbReference type="GO" id="GO:0000055">
    <property type="term" value="P:ribosomal large subunit export from nucleus"/>
    <property type="evidence" value="ECO:0007669"/>
    <property type="project" value="TreeGrafter"/>
</dbReference>
<dbReference type="GO" id="GO:0005730">
    <property type="term" value="C:nucleolus"/>
    <property type="evidence" value="ECO:0007669"/>
    <property type="project" value="UniProtKB-SubCell"/>
</dbReference>
<reference evidence="10" key="1">
    <citation type="submission" date="2013-12" db="EMBL/GenBank/DDBJ databases">
        <authorList>
            <person name="Omoto C.K."/>
            <person name="Sibley D."/>
            <person name="Venepally P."/>
            <person name="Hadjithomas M."/>
            <person name="Karamycheva S."/>
            <person name="Brunk B."/>
            <person name="Roos D."/>
            <person name="Caler E."/>
            <person name="Lorenzi H."/>
        </authorList>
    </citation>
    <scope>NUCLEOTIDE SEQUENCE</scope>
</reference>
<evidence type="ECO:0000313" key="10">
    <source>
        <dbReference type="EMBL" id="EZG43826.1"/>
    </source>
</evidence>
<dbReference type="InterPro" id="IPR011704">
    <property type="entry name" value="ATPase_dyneun-rel_AAA"/>
</dbReference>
<evidence type="ECO:0000313" key="11">
    <source>
        <dbReference type="Proteomes" id="UP000019763"/>
    </source>
</evidence>
<evidence type="ECO:0000256" key="5">
    <source>
        <dbReference type="ARBA" id="ARBA00022741"/>
    </source>
</evidence>
<proteinExistence type="inferred from homology"/>
<dbReference type="GO" id="GO:0016887">
    <property type="term" value="F:ATP hydrolysis activity"/>
    <property type="evidence" value="ECO:0007669"/>
    <property type="project" value="InterPro"/>
</dbReference>
<dbReference type="EMBL" id="AFNH02001173">
    <property type="protein sequence ID" value="EZG43826.1"/>
    <property type="molecule type" value="Genomic_DNA"/>
</dbReference>
<comment type="subcellular location">
    <subcellularLocation>
        <location evidence="1">Nucleus</location>
        <location evidence="1">Nucleolus</location>
    </subcellularLocation>
    <subcellularLocation>
        <location evidence="2">Nucleus</location>
        <location evidence="2">Nucleoplasm</location>
    </subcellularLocation>
</comment>
<feature type="domain" description="AAA+ ATPase" evidence="9">
    <location>
        <begin position="826"/>
        <end position="1004"/>
    </location>
</feature>
<sequence length="2793" mass="310865">MDSLVVCHDGRDVGGCVRHSRVYCVAFDEHTDSRELVGQWVCNGGGDFVWKAGLLRRAVEDGACLLVEGLEHCSEDVVAKLEQVRKQRRIETDPRQVDFVPAHQDFCIVLAHKYFGEHCNGPVVKAPDDEPLRHPLLKNVALLPVLNINSTGSEDRYGTRLKISRLIRHWHRVCLAPVNVDRAVSRAPKVFHSVMKSVVAMVYNECVPLFDPASNGGFRSVARLATLPTILFKQKMKKGRLLYFIRVLRRYEKGLRTLQHWPELANIPEGHRLQLGCVIMITLFSHLPHVVREIVVDFVVLPFLGFSHAAGSSPTGSSSCSMRRQLLYPVLPEPLFDVSKVGLVPNRVQNSVVSTCVRALSSGRHCLLVGSAGGGKTAIAKALAKGAGKELFVFNCHDQAESGELVGDLVPLNVESLLTRLLHKLLADLKNRAEMAEGLRELEAIEMSIQPRRDLLVNLVKQLIGFMPNEEAEQWKTELAEIEAVKGVRSEFREGLLLQAIRTGSWLLLDEINLCPAGVLSRVIPLLHGGDSVHYTVFENGGELVPVHPGFRIIGSMNPPMPVDHLGNISVGDHDSSLVSHKKQLPDTVRDSFIEVYLDEIHDLEDIEAIASACLPLAKHSRLVAESFNLLKNVINGRRDKSQVTTVLSVGGKGCSLRTLSRVLKFVERRILGAKGDSLRYYVEGMLLFCGSTHPDSDKVMLQLLSSFLPQQVKEYQGIEDRALNCLPLYDGRTAFHEFVRNLRPKVELVTQKNARYDAAGSSVPGACGTRKLGADDCVVGALIEDQFFIPTGEHPFDYESACREFLCPRSVKLLMRKLMRLIQGSMTPILLEGATSVGKTSLVEFLCRLTHNEFIRINNHDQITMSEYVGCYVPDSTGTFSFQIGPLLKAVQDGSWVVLDEYNLAPQEVLEGLNRLLDDNRELFVPELDRTFKAHPNFRMFATQNPSSYGGRKVLTEAIQSRFVQLHVTEHDADSLLLILLGRCPDISPAIARTMIAVYEKCRVLRGNNAFDVLITIRDLLRWSKFNPLEKPDDLIRSGMIVIGERLRSSEQRQDFHDTISSIIRPKKCPKATAIQYDIRDAESYEQIAGLSMTYSMKRLLSLVQWSWEFNEPLLLVGVTGCGKTAVINAVSQLTSLKLTGDVAKRGLITINCQQNTEVSDFIGGFRPAMVTQEDVKNILAAWKSLLDVVETLPTYTQDIKKAYKDLTARYEEQELLNQNVSRYIDQFGKESLALAEPCCVSRHDLVTIKSLLEDCKLAIQPQTSHQPPTASSSAPVAAQKEGVSSSREKLLSDDEQGVTNAADLKRVYTESYRKFNDAYDELLKLISLGTRAFTWQDGPLVRAMVEGRPFLIDEINLADDAVIERLNSVLEGSRFLRVNDRMDPVIRAHPDFRIFATMNPGGDFGKKELSKAMRNRFFEVYVDRVQFTDPSCVKIVHDRLRRIFRSEHHSERDKTLIHLLTKIGIDVLVYLEQICVNEISIREIVTWLDCTGRIFKSTHELQDKNSTYVPEDFEACFRALLHALWATILDGFEISHRSTNTPPSFLLADCLSNLPEPSNPQACIVLKTLASIHEVTQQAIAHSDAAAGAVNVSKLAQEFYPDGLGWMHDTTVQCCTGLLRLGPFRLEPKSYTGELPNQATGISNGAVNQSRMDLVAYRGLTMDSRTTVENLGRVLRAMHAPQPVLLEGSPGVGKTALVQWLASVSQRRLYRFNLNEQTDIGELVGSFAPEESSFKWKAGGLTEALLNGDWVLLDEINLAPQPVLEGLNSLLDFRRCVFIPELNKTVFPRPGFRLFAAQNRQADGGGRKSLPRSFLNRFAKLIVNTLTQEDQIAILHSLSPDSDELWRRIVVQALADLKAVRVPKAVAYLESRWLHRLSGSWEWNARDCQRIQAVGKWLRERFGWEGSRLWRLAFDLVFYRRFTHGKDRAVYRAIMDEYLPWTPWPSQQQLIATTGNSIASSALRPSTLKSRCLKSLTEVQAQCLLPVVASIAANQPVLLSGGPLEGKITLVHAAASILGLITEVMHMTPMTDSSDLMGSYIREGEVLRWAPSVLCRTVESGGILALVGVEHAEAGVVDRLNGLLERHGYLTFSDGGQFRRLKPHPDFRIVLLAATEYPVSLSPAVRNRCIEVSVQLPVVGGVERKRTPLNEIIGSMIRKNSGTRNDDVFGRLKIITESGCQVALHIARSTGLLKGRDNEDITELHSLFELGDLSSWLALDNSVKNILPPKLLAILPSRFCYRIFIINLVMMMLSLTDAPFISQAHVCATAESATAESATARKIDRHGMLNFIQQRLIQLAKENVVSDCMFDSVWKAAMAFQIPDEEAMIFDNILRLRQGTRGSFAEELRRLYNAAGATRSGIHGNNRVNTTIAESGSDETGPVDGKLTPERILPGDVLASEEVFERVAVFSGDDIPTTAKCHVNSLSRFDIDPNLMRNRIAAEEALTSCSGGALIELFASEGRKLKVDERLMALVDLMSLGRLSVELERVRKLVALQRNTLPASSDACSDAVVEAADLYVIRQTSLLDVLAPPVADMEAYHSEEIVLGAKFQTWVYVFANLNQSLLEALYPSETCLQVLRTMVLSCPECPSDEKADTSSAELAGSWQLLRSVVRSYFTRCESNMWGLVQVAGSTVEGIAGTETLQKGFGRWLHQRLGNYTETEIESLRELLKSLQTPEPGEAAVAAIIEECRAMGEGPSDDAVKQDGAACTSTSWDSFLAMRQELERIDAWTLPPSVIARVSRETRVLQCVTHFAVTTLDMENDEQNYQPTAIEPPADPLTGIAVNWKALR</sequence>
<dbReference type="CDD" id="cd00009">
    <property type="entry name" value="AAA"/>
    <property type="match status" value="1"/>
</dbReference>
<dbReference type="Pfam" id="PF07728">
    <property type="entry name" value="AAA_5"/>
    <property type="match status" value="7"/>
</dbReference>
<dbReference type="GO" id="GO:0030687">
    <property type="term" value="C:preribosome, large subunit precursor"/>
    <property type="evidence" value="ECO:0007669"/>
    <property type="project" value="TreeGrafter"/>
</dbReference>
<evidence type="ECO:0000256" key="4">
    <source>
        <dbReference type="ARBA" id="ARBA00017143"/>
    </source>
</evidence>
<dbReference type="InterPro" id="IPR027417">
    <property type="entry name" value="P-loop_NTPase"/>
</dbReference>
<dbReference type="InterPro" id="IPR040848">
    <property type="entry name" value="AAA_lid_7"/>
</dbReference>
<dbReference type="Gene3D" id="3.40.50.300">
    <property type="entry name" value="P-loop containing nucleotide triphosphate hydrolases"/>
    <property type="match status" value="7"/>
</dbReference>
<keyword evidence="11" id="KW-1185">Reference proteome</keyword>
<keyword evidence="5" id="KW-0547">Nucleotide-binding</keyword>
<dbReference type="SUPFAM" id="SSF52540">
    <property type="entry name" value="P-loop containing nucleoside triphosphate hydrolases"/>
    <property type="match status" value="5"/>
</dbReference>
<gene>
    <name evidence="10" type="ORF">GNI_157510</name>
</gene>
<feature type="domain" description="AAA+ ATPase" evidence="9">
    <location>
        <begin position="1682"/>
        <end position="1831"/>
    </location>
</feature>
<dbReference type="SMART" id="SM00382">
    <property type="entry name" value="AAA"/>
    <property type="match status" value="4"/>
</dbReference>
<dbReference type="FunFam" id="3.40.50.300:FF:000142">
    <property type="entry name" value="Midasin"/>
    <property type="match status" value="2"/>
</dbReference>
<keyword evidence="8" id="KW-0539">Nucleus</keyword>
<dbReference type="PANTHER" id="PTHR48103">
    <property type="entry name" value="MIDASIN-RELATED"/>
    <property type="match status" value="1"/>
</dbReference>
<dbReference type="Proteomes" id="UP000019763">
    <property type="component" value="Unassembled WGS sequence"/>
</dbReference>
<dbReference type="OrthoDB" id="364317at2759"/>
<dbReference type="VEuPathDB" id="CryptoDB:GNI_157510"/>
<dbReference type="Pfam" id="PF17867">
    <property type="entry name" value="AAA_lid_7"/>
    <property type="match status" value="1"/>
</dbReference>
<feature type="domain" description="AAA+ ATPase" evidence="9">
    <location>
        <begin position="362"/>
        <end position="608"/>
    </location>
</feature>
<comment type="caution">
    <text evidence="10">The sequence shown here is derived from an EMBL/GenBank/DDBJ whole genome shotgun (WGS) entry which is preliminary data.</text>
</comment>
<evidence type="ECO:0000256" key="3">
    <source>
        <dbReference type="ARBA" id="ARBA00007188"/>
    </source>
</evidence>